<proteinExistence type="inferred from homology"/>
<dbReference type="AlphaFoldDB" id="A0A4E0RA90"/>
<dbReference type="GO" id="GO:0006508">
    <property type="term" value="P:proteolysis"/>
    <property type="evidence" value="ECO:0007669"/>
    <property type="project" value="UniProtKB-KW"/>
</dbReference>
<feature type="domain" description="USP" evidence="4">
    <location>
        <begin position="40"/>
        <end position="806"/>
    </location>
</feature>
<dbReference type="Proteomes" id="UP000230066">
    <property type="component" value="Unassembled WGS sequence"/>
</dbReference>
<dbReference type="Gene3D" id="3.90.70.10">
    <property type="entry name" value="Cysteine proteinases"/>
    <property type="match status" value="2"/>
</dbReference>
<comment type="similarity">
    <text evidence="2">Belongs to the peptidase C19 family.</text>
</comment>
<dbReference type="InterPro" id="IPR001394">
    <property type="entry name" value="Peptidase_C19_UCH"/>
</dbReference>
<feature type="compositionally biased region" description="Basic residues" evidence="3">
    <location>
        <begin position="265"/>
        <end position="280"/>
    </location>
</feature>
<gene>
    <name evidence="5" type="ORF">D915_003530</name>
</gene>
<comment type="catalytic activity">
    <reaction evidence="1 2">
        <text>Thiol-dependent hydrolysis of ester, thioester, amide, peptide and isopeptide bonds formed by the C-terminal Gly of ubiquitin (a 76-residue protein attached to proteins as an intracellular targeting signal).</text>
        <dbReference type="EC" id="3.4.19.12"/>
    </reaction>
</comment>
<feature type="compositionally biased region" description="Polar residues" evidence="3">
    <location>
        <begin position="404"/>
        <end position="420"/>
    </location>
</feature>
<keyword evidence="2" id="KW-0833">Ubl conjugation pathway</keyword>
<evidence type="ECO:0000256" key="1">
    <source>
        <dbReference type="ARBA" id="ARBA00000707"/>
    </source>
</evidence>
<sequence length="807" mass="89533">MVKRHRKKFVENIQARGKYQEKPNRRAIVDKNTVAHLPIRGLHNLGNTCYLNSVIQCLSRSPHLFQLLGLPLCSKATLKRPDGSGVATLNIELVPKDLPAAAQLTDLALRVCHKPHESGTTAISPSALRELVILKHARFSGFGQHDCHEFLRALLDCLRQEELLVWRKGILDKFSFNENCPEEQRQLIRAWGRAASFATRVDRLFGGIIVSSLKCDSCHDVRTNFEFFLDLSLPIPESKIGVGQVPDSDGPKRNSGKSKQELKRERRKKPQKMRRKHERARMRSELELADDNSSGLAGNDDPVDTPLKSDPSAYDANSGPPSVHRRDNTLSGTELDHNPTVTVRSASASAEDDTHELNGDLPTTGECTNVIGCDGDTDDGVLVDVVDTLDKLTADKAVVNTKMTENTSGPATNLYDSQSDCADFEDSDGTERRNAVSQPLSNSLDGDLLTNNLIPSTDAHDTTTVPEFLVEQLRQLDLDESKAANTECLLNRASRLAQIPLQASTLIPCGAARPLGDIACDLYSCLSLFTAPEHLIGANRIVCPRCNKQADAESDPSKVSDADNTKSRDLPRLTEAIRRDLVLQPPALLTIHLKRFQQIGVHIQKSQKRVSFPILLDLSPFCSVLYVSSSRSVRYRLYGVVEHLGRMAGGHYVAYVAAHAKSNAEMESDSSAQKSGNNSSDTSEFVKRFVGQLDTAPKWPMTTHDLLQRWRRCDRVRLSESVEETKSMVDDMLNRSNRAINRNPTADNSSPAHSQPSPQTSVPSHKEEEAVVDTRTWFRCSDEHVDTVPLSTVLECQAYVLFYERIE</sequence>
<keyword evidence="2" id="KW-0645">Protease</keyword>
<feature type="region of interest" description="Disordered" evidence="3">
    <location>
        <begin position="739"/>
        <end position="768"/>
    </location>
</feature>
<dbReference type="PROSITE" id="PS50235">
    <property type="entry name" value="USP_3"/>
    <property type="match status" value="1"/>
</dbReference>
<dbReference type="PANTHER" id="PTHR21646">
    <property type="entry name" value="UBIQUITIN CARBOXYL-TERMINAL HYDROLASE"/>
    <property type="match status" value="1"/>
</dbReference>
<protein>
    <recommendedName>
        <fullName evidence="2">Ubiquitin carboxyl-terminal hydrolase</fullName>
        <ecNumber evidence="2">3.4.19.12</ecNumber>
    </recommendedName>
</protein>
<keyword evidence="2" id="KW-0788">Thiol protease</keyword>
<comment type="caution">
    <text evidence="5">The sequence shown here is derived from an EMBL/GenBank/DDBJ whole genome shotgun (WGS) entry which is preliminary data.</text>
</comment>
<evidence type="ECO:0000259" key="4">
    <source>
        <dbReference type="PROSITE" id="PS50235"/>
    </source>
</evidence>
<dbReference type="EC" id="3.4.19.12" evidence="2"/>
<dbReference type="InterPro" id="IPR050185">
    <property type="entry name" value="Ub_carboxyl-term_hydrolase"/>
</dbReference>
<dbReference type="CDD" id="cd02257">
    <property type="entry name" value="Peptidase_C19"/>
    <property type="match status" value="1"/>
</dbReference>
<dbReference type="InterPro" id="IPR018200">
    <property type="entry name" value="USP_CS"/>
</dbReference>
<feature type="region of interest" description="Disordered" evidence="3">
    <location>
        <begin position="240"/>
        <end position="361"/>
    </location>
</feature>
<evidence type="ECO:0000313" key="5">
    <source>
        <dbReference type="EMBL" id="THD25449.1"/>
    </source>
</evidence>
<dbReference type="GO" id="GO:0016579">
    <property type="term" value="P:protein deubiquitination"/>
    <property type="evidence" value="ECO:0007669"/>
    <property type="project" value="InterPro"/>
</dbReference>
<name>A0A4E0RA90_FASHE</name>
<dbReference type="PANTHER" id="PTHR21646:SF39">
    <property type="entry name" value="UBIQUITIN CARBOXYL-TERMINAL HYDROLASE 16"/>
    <property type="match status" value="1"/>
</dbReference>
<feature type="region of interest" description="Disordered" evidence="3">
    <location>
        <begin position="404"/>
        <end position="443"/>
    </location>
</feature>
<dbReference type="GO" id="GO:0004843">
    <property type="term" value="F:cysteine-type deubiquitinase activity"/>
    <property type="evidence" value="ECO:0007669"/>
    <property type="project" value="UniProtKB-UniRule"/>
</dbReference>
<evidence type="ECO:0000256" key="2">
    <source>
        <dbReference type="RuleBase" id="RU366025"/>
    </source>
</evidence>
<dbReference type="SUPFAM" id="SSF54001">
    <property type="entry name" value="Cysteine proteinases"/>
    <property type="match status" value="1"/>
</dbReference>
<dbReference type="PROSITE" id="PS00973">
    <property type="entry name" value="USP_2"/>
    <property type="match status" value="1"/>
</dbReference>
<dbReference type="PROSITE" id="PS00972">
    <property type="entry name" value="USP_1"/>
    <property type="match status" value="1"/>
</dbReference>
<reference evidence="5" key="1">
    <citation type="submission" date="2019-03" db="EMBL/GenBank/DDBJ databases">
        <title>Improved annotation for the trematode Fasciola hepatica.</title>
        <authorList>
            <person name="Choi Y.-J."/>
            <person name="Martin J."/>
            <person name="Mitreva M."/>
        </authorList>
    </citation>
    <scope>NUCLEOTIDE SEQUENCE [LARGE SCALE GENOMIC DNA]</scope>
</reference>
<dbReference type="EMBL" id="JXXN02001138">
    <property type="protein sequence ID" value="THD25449.1"/>
    <property type="molecule type" value="Genomic_DNA"/>
</dbReference>
<keyword evidence="6" id="KW-1185">Reference proteome</keyword>
<dbReference type="InterPro" id="IPR038765">
    <property type="entry name" value="Papain-like_cys_pep_sf"/>
</dbReference>
<keyword evidence="2 5" id="KW-0378">Hydrolase</keyword>
<feature type="compositionally biased region" description="Polar residues" evidence="3">
    <location>
        <begin position="339"/>
        <end position="348"/>
    </location>
</feature>
<evidence type="ECO:0000313" key="6">
    <source>
        <dbReference type="Proteomes" id="UP000230066"/>
    </source>
</evidence>
<organism evidence="5 6">
    <name type="scientific">Fasciola hepatica</name>
    <name type="common">Liver fluke</name>
    <dbReference type="NCBI Taxonomy" id="6192"/>
    <lineage>
        <taxon>Eukaryota</taxon>
        <taxon>Metazoa</taxon>
        <taxon>Spiralia</taxon>
        <taxon>Lophotrochozoa</taxon>
        <taxon>Platyhelminthes</taxon>
        <taxon>Trematoda</taxon>
        <taxon>Digenea</taxon>
        <taxon>Plagiorchiida</taxon>
        <taxon>Echinostomata</taxon>
        <taxon>Echinostomatoidea</taxon>
        <taxon>Fasciolidae</taxon>
        <taxon>Fasciola</taxon>
    </lineage>
</organism>
<feature type="compositionally biased region" description="Polar residues" evidence="3">
    <location>
        <begin position="739"/>
        <end position="763"/>
    </location>
</feature>
<accession>A0A4E0RA90</accession>
<dbReference type="InterPro" id="IPR028889">
    <property type="entry name" value="USP"/>
</dbReference>
<dbReference type="Pfam" id="PF00443">
    <property type="entry name" value="UCH"/>
    <property type="match status" value="2"/>
</dbReference>
<evidence type="ECO:0000256" key="3">
    <source>
        <dbReference type="SAM" id="MobiDB-lite"/>
    </source>
</evidence>